<evidence type="ECO:0000313" key="1">
    <source>
        <dbReference type="EMBL" id="PRP90502.1"/>
    </source>
</evidence>
<keyword evidence="2" id="KW-1185">Reference proteome</keyword>
<dbReference type="RefSeq" id="WP_106395587.1">
    <property type="nucleotide sequence ID" value="NZ_PVNK01000279.1"/>
</dbReference>
<dbReference type="Proteomes" id="UP000237968">
    <property type="component" value="Unassembled WGS sequence"/>
</dbReference>
<proteinExistence type="predicted"/>
<evidence type="ECO:0000313" key="2">
    <source>
        <dbReference type="Proteomes" id="UP000237968"/>
    </source>
</evidence>
<reference evidence="1 2" key="1">
    <citation type="submission" date="2018-03" db="EMBL/GenBank/DDBJ databases">
        <title>Draft Genome Sequences of the Obligatory Marine Myxobacteria Enhygromyxa salina SWB005.</title>
        <authorList>
            <person name="Poehlein A."/>
            <person name="Moghaddam J.A."/>
            <person name="Harms H."/>
            <person name="Alanjari M."/>
            <person name="Koenig G.M."/>
            <person name="Daniel R."/>
            <person name="Schaeberle T.F."/>
        </authorList>
    </citation>
    <scope>NUCLEOTIDE SEQUENCE [LARGE SCALE GENOMIC DNA]</scope>
    <source>
        <strain evidence="1 2">SWB005</strain>
    </source>
</reference>
<gene>
    <name evidence="1" type="ORF">ENSA5_64170</name>
</gene>
<dbReference type="PROSITE" id="PS51257">
    <property type="entry name" value="PROKAR_LIPOPROTEIN"/>
    <property type="match status" value="1"/>
</dbReference>
<accession>A0A2S9XCC2</accession>
<protein>
    <recommendedName>
        <fullName evidence="3">Lipoprotein</fullName>
    </recommendedName>
</protein>
<dbReference type="OrthoDB" id="5507471at2"/>
<dbReference type="AlphaFoldDB" id="A0A2S9XCC2"/>
<comment type="caution">
    <text evidence="1">The sequence shown here is derived from an EMBL/GenBank/DDBJ whole genome shotgun (WGS) entry which is preliminary data.</text>
</comment>
<dbReference type="EMBL" id="PVNK01000279">
    <property type="protein sequence ID" value="PRP90502.1"/>
    <property type="molecule type" value="Genomic_DNA"/>
</dbReference>
<name>A0A2S9XCC2_9BACT</name>
<sequence length="294" mass="31183">MARGRAWLGGRAAVCACAVALVLGCKLGREADDKSSEGGPKVEAAAAMPTSEAEFLAELVPLPGDSEAIEVRYAITGPALSGEMTTSITAGGKRRDAWVLRSTAGDTELRAAGTTIVNAEQIWTANEGEAGEIRDNHLAELARAFMRLEPEARAPVVESIRAWHRLLAEQREESRGDRAEVLGVSCLQTRVAAQNVCMWEETGLLLRYEGSAFTIEATEIDLAAKLEADAFLLPRAAAKAEVQPAPSSGPAYDYDKILDEIAAGSYGKVSVLVVASQGVPTLRLPDAEPKQQPG</sequence>
<organism evidence="1 2">
    <name type="scientific">Enhygromyxa salina</name>
    <dbReference type="NCBI Taxonomy" id="215803"/>
    <lineage>
        <taxon>Bacteria</taxon>
        <taxon>Pseudomonadati</taxon>
        <taxon>Myxococcota</taxon>
        <taxon>Polyangia</taxon>
        <taxon>Nannocystales</taxon>
        <taxon>Nannocystaceae</taxon>
        <taxon>Enhygromyxa</taxon>
    </lineage>
</organism>
<evidence type="ECO:0008006" key="3">
    <source>
        <dbReference type="Google" id="ProtNLM"/>
    </source>
</evidence>